<keyword evidence="3 6" id="KW-1133">Transmembrane helix</keyword>
<dbReference type="Ensembl" id="ENSCINT00000029759.2">
    <property type="protein sequence ID" value="ENSCINP00000029513.2"/>
    <property type="gene ID" value="ENSCING00000017425.2"/>
</dbReference>
<dbReference type="PANTHER" id="PTHR47767">
    <property type="entry name" value="ADHESION G PROTEIN-COUPLED RECEPTOR G7"/>
    <property type="match status" value="1"/>
</dbReference>
<dbReference type="HOGENOM" id="CLU_1506693_0_0_1"/>
<evidence type="ECO:0000259" key="7">
    <source>
        <dbReference type="PROSITE" id="PS50221"/>
    </source>
</evidence>
<name>F6TPY1_CIOIN</name>
<evidence type="ECO:0000259" key="8">
    <source>
        <dbReference type="PROSITE" id="PS50261"/>
    </source>
</evidence>
<evidence type="ECO:0000256" key="1">
    <source>
        <dbReference type="ARBA" id="ARBA00004141"/>
    </source>
</evidence>
<evidence type="ECO:0000256" key="2">
    <source>
        <dbReference type="ARBA" id="ARBA00022692"/>
    </source>
</evidence>
<evidence type="ECO:0000256" key="5">
    <source>
        <dbReference type="ARBA" id="ARBA00023157"/>
    </source>
</evidence>
<feature type="transmembrane region" description="Helical" evidence="6">
    <location>
        <begin position="155"/>
        <end position="177"/>
    </location>
</feature>
<dbReference type="Proteomes" id="UP000008144">
    <property type="component" value="Chromosome 2"/>
</dbReference>
<dbReference type="InterPro" id="IPR000832">
    <property type="entry name" value="GPCR_2_secretin-like"/>
</dbReference>
<evidence type="ECO:0000256" key="3">
    <source>
        <dbReference type="ARBA" id="ARBA00022989"/>
    </source>
</evidence>
<reference evidence="10" key="1">
    <citation type="journal article" date="2002" name="Science">
        <title>The draft genome of Ciona intestinalis: insights into chordate and vertebrate origins.</title>
        <authorList>
            <person name="Dehal P."/>
            <person name="Satou Y."/>
            <person name="Campbell R.K."/>
            <person name="Chapman J."/>
            <person name="Degnan B."/>
            <person name="De Tomaso A."/>
            <person name="Davidson B."/>
            <person name="Di Gregorio A."/>
            <person name="Gelpke M."/>
            <person name="Goodstein D.M."/>
            <person name="Harafuji N."/>
            <person name="Hastings K.E."/>
            <person name="Ho I."/>
            <person name="Hotta K."/>
            <person name="Huang W."/>
            <person name="Kawashima T."/>
            <person name="Lemaire P."/>
            <person name="Martinez D."/>
            <person name="Meinertzhagen I.A."/>
            <person name="Necula S."/>
            <person name="Nonaka M."/>
            <person name="Putnam N."/>
            <person name="Rash S."/>
            <person name="Saiga H."/>
            <person name="Satake M."/>
            <person name="Terry A."/>
            <person name="Yamada L."/>
            <person name="Wang H.G."/>
            <person name="Awazu S."/>
            <person name="Azumi K."/>
            <person name="Boore J."/>
            <person name="Branno M."/>
            <person name="Chin-Bow S."/>
            <person name="DeSantis R."/>
            <person name="Doyle S."/>
            <person name="Francino P."/>
            <person name="Keys D.N."/>
            <person name="Haga S."/>
            <person name="Hayashi H."/>
            <person name="Hino K."/>
            <person name="Imai K.S."/>
            <person name="Inaba K."/>
            <person name="Kano S."/>
            <person name="Kobayashi K."/>
            <person name="Kobayashi M."/>
            <person name="Lee B.I."/>
            <person name="Makabe K.W."/>
            <person name="Manohar C."/>
            <person name="Matassi G."/>
            <person name="Medina M."/>
            <person name="Mochizuki Y."/>
            <person name="Mount S."/>
            <person name="Morishita T."/>
            <person name="Miura S."/>
            <person name="Nakayama A."/>
            <person name="Nishizaka S."/>
            <person name="Nomoto H."/>
            <person name="Ohta F."/>
            <person name="Oishi K."/>
            <person name="Rigoutsos I."/>
            <person name="Sano M."/>
            <person name="Sasaki A."/>
            <person name="Sasakura Y."/>
            <person name="Shoguchi E."/>
            <person name="Shin-i T."/>
            <person name="Spagnuolo A."/>
            <person name="Stainier D."/>
            <person name="Suzuki M.M."/>
            <person name="Tassy O."/>
            <person name="Takatori N."/>
            <person name="Tokuoka M."/>
            <person name="Yagi K."/>
            <person name="Yoshizaki F."/>
            <person name="Wada S."/>
            <person name="Zhang C."/>
            <person name="Hyatt P.D."/>
            <person name="Larimer F."/>
            <person name="Detter C."/>
            <person name="Doggett N."/>
            <person name="Glavina T."/>
            <person name="Hawkins T."/>
            <person name="Richardson P."/>
            <person name="Lucas S."/>
            <person name="Kohara Y."/>
            <person name="Levine M."/>
            <person name="Satoh N."/>
            <person name="Rokhsar D.S."/>
        </authorList>
    </citation>
    <scope>NUCLEOTIDE SEQUENCE [LARGE SCALE GENOMIC DNA]</scope>
</reference>
<evidence type="ECO:0000256" key="4">
    <source>
        <dbReference type="ARBA" id="ARBA00023136"/>
    </source>
</evidence>
<reference evidence="9" key="4">
    <citation type="submission" date="2025-09" db="UniProtKB">
        <authorList>
            <consortium name="Ensembl"/>
        </authorList>
    </citation>
    <scope>IDENTIFICATION</scope>
</reference>
<dbReference type="Gene3D" id="2.60.220.50">
    <property type="match status" value="1"/>
</dbReference>
<accession>F6TPY1</accession>
<dbReference type="PROSITE" id="PS50221">
    <property type="entry name" value="GAIN_B"/>
    <property type="match status" value="1"/>
</dbReference>
<proteinExistence type="predicted"/>
<dbReference type="GeneTree" id="ENSGT00940000170483"/>
<evidence type="ECO:0000256" key="6">
    <source>
        <dbReference type="SAM" id="Phobius"/>
    </source>
</evidence>
<keyword evidence="10" id="KW-1185">Reference proteome</keyword>
<organism evidence="9 10">
    <name type="scientific">Ciona intestinalis</name>
    <name type="common">Transparent sea squirt</name>
    <name type="synonym">Ascidia intestinalis</name>
    <dbReference type="NCBI Taxonomy" id="7719"/>
    <lineage>
        <taxon>Eukaryota</taxon>
        <taxon>Metazoa</taxon>
        <taxon>Chordata</taxon>
        <taxon>Tunicata</taxon>
        <taxon>Ascidiacea</taxon>
        <taxon>Phlebobranchia</taxon>
        <taxon>Cionidae</taxon>
        <taxon>Ciona</taxon>
    </lineage>
</organism>
<feature type="domain" description="G-protein coupled receptors family 2 profile 2" evidence="8">
    <location>
        <begin position="93"/>
        <end position="179"/>
    </location>
</feature>
<dbReference type="EMBL" id="EAAA01001547">
    <property type="status" value="NOT_ANNOTATED_CDS"/>
    <property type="molecule type" value="Genomic_DNA"/>
</dbReference>
<dbReference type="Pfam" id="PF01825">
    <property type="entry name" value="GPS"/>
    <property type="match status" value="1"/>
</dbReference>
<feature type="transmembrane region" description="Helical" evidence="6">
    <location>
        <begin position="95"/>
        <end position="118"/>
    </location>
</feature>
<dbReference type="AlphaFoldDB" id="F6TPY1"/>
<feature type="transmembrane region" description="Helical" evidence="6">
    <location>
        <begin position="130"/>
        <end position="149"/>
    </location>
</feature>
<evidence type="ECO:0000313" key="10">
    <source>
        <dbReference type="Proteomes" id="UP000008144"/>
    </source>
</evidence>
<feature type="domain" description="GAIN-B" evidence="7">
    <location>
        <begin position="1"/>
        <end position="85"/>
    </location>
</feature>
<reference evidence="9" key="2">
    <citation type="journal article" date="2008" name="Genome Biol.">
        <title>Improved genome assembly and evidence-based global gene model set for the chordate Ciona intestinalis: new insight into intron and operon populations.</title>
        <authorList>
            <person name="Satou Y."/>
            <person name="Mineta K."/>
            <person name="Ogasawara M."/>
            <person name="Sasakura Y."/>
            <person name="Shoguchi E."/>
            <person name="Ueno K."/>
            <person name="Yamada L."/>
            <person name="Matsumoto J."/>
            <person name="Wasserscheid J."/>
            <person name="Dewar K."/>
            <person name="Wiley G.B."/>
            <person name="Macmil S.L."/>
            <person name="Roe B.A."/>
            <person name="Zeller R.W."/>
            <person name="Hastings K.E."/>
            <person name="Lemaire P."/>
            <person name="Lindquist E."/>
            <person name="Endo T."/>
            <person name="Hotta K."/>
            <person name="Inaba K."/>
        </authorList>
    </citation>
    <scope>NUCLEOTIDE SEQUENCE [LARGE SCALE GENOMIC DNA]</scope>
    <source>
        <strain evidence="9">wild type</strain>
    </source>
</reference>
<dbReference type="InterPro" id="IPR057244">
    <property type="entry name" value="GAIN_B"/>
</dbReference>
<dbReference type="Gene3D" id="1.20.1070.10">
    <property type="entry name" value="Rhodopsin 7-helix transmembrane proteins"/>
    <property type="match status" value="1"/>
</dbReference>
<dbReference type="GO" id="GO:0016020">
    <property type="term" value="C:membrane"/>
    <property type="evidence" value="ECO:0007669"/>
    <property type="project" value="UniProtKB-SubCell"/>
</dbReference>
<dbReference type="OMA" id="QIKTICH"/>
<evidence type="ECO:0000313" key="9">
    <source>
        <dbReference type="Ensembl" id="ENSCINP00000029513.2"/>
    </source>
</evidence>
<dbReference type="PROSITE" id="PS50261">
    <property type="entry name" value="G_PROTEIN_RECEP_F2_4"/>
    <property type="match status" value="1"/>
</dbReference>
<dbReference type="SMART" id="SM00303">
    <property type="entry name" value="GPS"/>
    <property type="match status" value="1"/>
</dbReference>
<dbReference type="InterPro" id="IPR000203">
    <property type="entry name" value="GPS"/>
</dbReference>
<evidence type="ECO:0008006" key="11">
    <source>
        <dbReference type="Google" id="ProtNLM"/>
    </source>
</evidence>
<dbReference type="InParanoid" id="F6TPY1"/>
<keyword evidence="5" id="KW-1015">Disulfide bond</keyword>
<dbReference type="InterPro" id="IPR053066">
    <property type="entry name" value="ADGR_G7"/>
</dbReference>
<keyword evidence="4 6" id="KW-0472">Membrane</keyword>
<protein>
    <recommendedName>
        <fullName evidence="11">GPS domain-containing protein</fullName>
    </recommendedName>
</protein>
<sequence>MVVLSATVEQTSVNNLQEPVIIQLVTNTALNKTLSETSLCVFWNMTENLWSTSGSTVYETDQIKTICHFNHLTNFATLLARGDSAEIVSSKALDIVSIVGSSISSFCLFATILCFLCVPKLRSGGKLRGAVLLINLSLALLLLNLLLIFSEQKFVYLSSNSCLAVGVLLHFALLASFGW</sequence>
<keyword evidence="2 6" id="KW-0812">Transmembrane</keyword>
<comment type="subcellular location">
    <subcellularLocation>
        <location evidence="1">Membrane</location>
        <topology evidence="1">Multi-pass membrane protein</topology>
    </subcellularLocation>
</comment>
<dbReference type="GO" id="GO:0004930">
    <property type="term" value="F:G protein-coupled receptor activity"/>
    <property type="evidence" value="ECO:0007669"/>
    <property type="project" value="InterPro"/>
</dbReference>
<dbReference type="GO" id="GO:0007166">
    <property type="term" value="P:cell surface receptor signaling pathway"/>
    <property type="evidence" value="ECO:0007669"/>
    <property type="project" value="InterPro"/>
</dbReference>
<dbReference type="Pfam" id="PF00002">
    <property type="entry name" value="7tm_2"/>
    <property type="match status" value="1"/>
</dbReference>
<dbReference type="InterPro" id="IPR017981">
    <property type="entry name" value="GPCR_2-like_7TM"/>
</dbReference>
<dbReference type="InterPro" id="IPR046338">
    <property type="entry name" value="GAIN_dom_sf"/>
</dbReference>
<reference evidence="9" key="3">
    <citation type="submission" date="2025-08" db="UniProtKB">
        <authorList>
            <consortium name="Ensembl"/>
        </authorList>
    </citation>
    <scope>IDENTIFICATION</scope>
</reference>